<dbReference type="Gramene" id="PUZ39816">
    <property type="protein sequence ID" value="PUZ39816"/>
    <property type="gene ID" value="GQ55_9G372400"/>
</dbReference>
<protein>
    <submittedName>
        <fullName evidence="1">Uncharacterized protein</fullName>
    </submittedName>
</protein>
<sequence>MTTAPGSGRLNAGGKNGYEVLYGGLMLRLGMGRTPSDGPVALGSQSLELGLLSYLSPRSVCR</sequence>
<dbReference type="AlphaFoldDB" id="A0A2T7C910"/>
<organism evidence="1 2">
    <name type="scientific">Panicum hallii var. hallii</name>
    <dbReference type="NCBI Taxonomy" id="1504633"/>
    <lineage>
        <taxon>Eukaryota</taxon>
        <taxon>Viridiplantae</taxon>
        <taxon>Streptophyta</taxon>
        <taxon>Embryophyta</taxon>
        <taxon>Tracheophyta</taxon>
        <taxon>Spermatophyta</taxon>
        <taxon>Magnoliopsida</taxon>
        <taxon>Liliopsida</taxon>
        <taxon>Poales</taxon>
        <taxon>Poaceae</taxon>
        <taxon>PACMAD clade</taxon>
        <taxon>Panicoideae</taxon>
        <taxon>Panicodae</taxon>
        <taxon>Paniceae</taxon>
        <taxon>Panicinae</taxon>
        <taxon>Panicum</taxon>
        <taxon>Panicum sect. Panicum</taxon>
    </lineage>
</organism>
<accession>A0A2T7C910</accession>
<keyword evidence="2" id="KW-1185">Reference proteome</keyword>
<gene>
    <name evidence="1" type="ORF">GQ55_9G372400</name>
</gene>
<proteinExistence type="predicted"/>
<name>A0A2T7C910_9POAL</name>
<evidence type="ECO:0000313" key="2">
    <source>
        <dbReference type="Proteomes" id="UP000244336"/>
    </source>
</evidence>
<dbReference type="Proteomes" id="UP000244336">
    <property type="component" value="Chromosome 9"/>
</dbReference>
<reference evidence="1 2" key="1">
    <citation type="submission" date="2018-04" db="EMBL/GenBank/DDBJ databases">
        <title>WGS assembly of Panicum hallii var. hallii HAL2.</title>
        <authorList>
            <person name="Lovell J."/>
            <person name="Jenkins J."/>
            <person name="Lowry D."/>
            <person name="Mamidi S."/>
            <person name="Sreedasyam A."/>
            <person name="Weng X."/>
            <person name="Barry K."/>
            <person name="Bonette J."/>
            <person name="Campitelli B."/>
            <person name="Daum C."/>
            <person name="Gordon S."/>
            <person name="Gould B."/>
            <person name="Lipzen A."/>
            <person name="MacQueen A."/>
            <person name="Palacio-Mejia J."/>
            <person name="Plott C."/>
            <person name="Shakirov E."/>
            <person name="Shu S."/>
            <person name="Yoshinaga Y."/>
            <person name="Zane M."/>
            <person name="Rokhsar D."/>
            <person name="Grimwood J."/>
            <person name="Schmutz J."/>
            <person name="Juenger T."/>
        </authorList>
    </citation>
    <scope>NUCLEOTIDE SEQUENCE [LARGE SCALE GENOMIC DNA]</scope>
    <source>
        <strain evidence="2">cv. HAL2</strain>
    </source>
</reference>
<dbReference type="EMBL" id="CM009757">
    <property type="protein sequence ID" value="PUZ39816.1"/>
    <property type="molecule type" value="Genomic_DNA"/>
</dbReference>
<evidence type="ECO:0000313" key="1">
    <source>
        <dbReference type="EMBL" id="PUZ39816.1"/>
    </source>
</evidence>